<proteinExistence type="predicted"/>
<accession>A0A0A9DWJ8</accession>
<name>A0A0A9DWJ8_ARUDO</name>
<reference evidence="1" key="1">
    <citation type="submission" date="2014-09" db="EMBL/GenBank/DDBJ databases">
        <authorList>
            <person name="Magalhaes I.L.F."/>
            <person name="Oliveira U."/>
            <person name="Santos F.R."/>
            <person name="Vidigal T.H.D.A."/>
            <person name="Brescovit A.D."/>
            <person name="Santos A.J."/>
        </authorList>
    </citation>
    <scope>NUCLEOTIDE SEQUENCE</scope>
    <source>
        <tissue evidence="1">Shoot tissue taken approximately 20 cm above the soil surface</tissue>
    </source>
</reference>
<dbReference type="EMBL" id="GBRH01196042">
    <property type="protein sequence ID" value="JAE01854.1"/>
    <property type="molecule type" value="Transcribed_RNA"/>
</dbReference>
<dbReference type="AlphaFoldDB" id="A0A0A9DWJ8"/>
<sequence length="51" mass="6138">MYKQIKIKRKTQLKRPSQHCLHTVITIIAYMDSFQWKVCTINFTAKITLLR</sequence>
<organism evidence="1">
    <name type="scientific">Arundo donax</name>
    <name type="common">Giant reed</name>
    <name type="synonym">Donax arundinaceus</name>
    <dbReference type="NCBI Taxonomy" id="35708"/>
    <lineage>
        <taxon>Eukaryota</taxon>
        <taxon>Viridiplantae</taxon>
        <taxon>Streptophyta</taxon>
        <taxon>Embryophyta</taxon>
        <taxon>Tracheophyta</taxon>
        <taxon>Spermatophyta</taxon>
        <taxon>Magnoliopsida</taxon>
        <taxon>Liliopsida</taxon>
        <taxon>Poales</taxon>
        <taxon>Poaceae</taxon>
        <taxon>PACMAD clade</taxon>
        <taxon>Arundinoideae</taxon>
        <taxon>Arundineae</taxon>
        <taxon>Arundo</taxon>
    </lineage>
</organism>
<dbReference type="EMBL" id="GBRH01205739">
    <property type="protein sequence ID" value="JAD92156.1"/>
    <property type="molecule type" value="Transcribed_RNA"/>
</dbReference>
<evidence type="ECO:0000313" key="1">
    <source>
        <dbReference type="EMBL" id="JAD92156.1"/>
    </source>
</evidence>
<protein>
    <submittedName>
        <fullName evidence="1">Uncharacterized protein</fullName>
    </submittedName>
</protein>
<reference evidence="1" key="2">
    <citation type="journal article" date="2015" name="Data Brief">
        <title>Shoot transcriptome of the giant reed, Arundo donax.</title>
        <authorList>
            <person name="Barrero R.A."/>
            <person name="Guerrero F.D."/>
            <person name="Moolhuijzen P."/>
            <person name="Goolsby J.A."/>
            <person name="Tidwell J."/>
            <person name="Bellgard S.E."/>
            <person name="Bellgard M.I."/>
        </authorList>
    </citation>
    <scope>NUCLEOTIDE SEQUENCE</scope>
    <source>
        <tissue evidence="1">Shoot tissue taken approximately 20 cm above the soil surface</tissue>
    </source>
</reference>